<dbReference type="PANTHER" id="PTHR16795">
    <property type="entry name" value="LIMBIN/ELLIS-VAN CREVELD PROTEIN"/>
    <property type="match status" value="1"/>
</dbReference>
<dbReference type="GO" id="GO:0060170">
    <property type="term" value="C:ciliary membrane"/>
    <property type="evidence" value="ECO:0007669"/>
    <property type="project" value="UniProtKB-SubCell"/>
</dbReference>
<reference evidence="11" key="1">
    <citation type="submission" date="2025-08" db="UniProtKB">
        <authorList>
            <consortium name="RefSeq"/>
        </authorList>
    </citation>
    <scope>IDENTIFICATION</scope>
    <source>
        <tissue evidence="11">Blood</tissue>
    </source>
</reference>
<dbReference type="PANTHER" id="PTHR16795:SF14">
    <property type="entry name" value="LIMBIN"/>
    <property type="match status" value="1"/>
</dbReference>
<gene>
    <name evidence="11" type="primary">LOC123613400</name>
</gene>
<keyword evidence="5" id="KW-0963">Cytoplasm</keyword>
<accession>A0A9W3H932</accession>
<keyword evidence="8" id="KW-0472">Membrane</keyword>
<keyword evidence="10" id="KW-0966">Cell projection</keyword>
<dbReference type="GO" id="GO:0007224">
    <property type="term" value="P:smoothened signaling pathway"/>
    <property type="evidence" value="ECO:0007669"/>
    <property type="project" value="InterPro"/>
</dbReference>
<evidence type="ECO:0000256" key="7">
    <source>
        <dbReference type="ARBA" id="ARBA00022989"/>
    </source>
</evidence>
<evidence type="ECO:0000256" key="9">
    <source>
        <dbReference type="ARBA" id="ARBA00023212"/>
    </source>
</evidence>
<dbReference type="RefSeq" id="XP_045364064.1">
    <property type="nucleotide sequence ID" value="XM_045508108.1"/>
</dbReference>
<keyword evidence="9" id="KW-0206">Cytoskeleton</keyword>
<evidence type="ECO:0000256" key="1">
    <source>
        <dbReference type="ARBA" id="ARBA00004120"/>
    </source>
</evidence>
<evidence type="ECO:0000256" key="4">
    <source>
        <dbReference type="ARBA" id="ARBA00022475"/>
    </source>
</evidence>
<dbReference type="GO" id="GO:0098797">
    <property type="term" value="C:plasma membrane protein complex"/>
    <property type="evidence" value="ECO:0007669"/>
    <property type="project" value="TreeGrafter"/>
</dbReference>
<evidence type="ECO:0000256" key="3">
    <source>
        <dbReference type="ARBA" id="ARBA00004309"/>
    </source>
</evidence>
<proteinExistence type="predicted"/>
<sequence>MRQDAHGCFSQMDRTLALPRIRARVLLQRFQTAWREAESSKLDQALAAPELQVFRVWHPLCPGIHTPGTSSRGAQRRGHSVTFVKKQVRVQVEHTVTPGAGLC</sequence>
<evidence type="ECO:0000256" key="2">
    <source>
        <dbReference type="ARBA" id="ARBA00004162"/>
    </source>
</evidence>
<evidence type="ECO:0000256" key="5">
    <source>
        <dbReference type="ARBA" id="ARBA00022490"/>
    </source>
</evidence>
<name>A0A9W3H932_CAMBA</name>
<keyword evidence="7" id="KW-1133">Transmembrane helix</keyword>
<protein>
    <submittedName>
        <fullName evidence="11">Limbin-like</fullName>
    </submittedName>
</protein>
<evidence type="ECO:0000313" key="11">
    <source>
        <dbReference type="RefSeq" id="XP_045364064.1"/>
    </source>
</evidence>
<organism evidence="11">
    <name type="scientific">Camelus bactrianus</name>
    <name type="common">Bactrian camel</name>
    <dbReference type="NCBI Taxonomy" id="9837"/>
    <lineage>
        <taxon>Eukaryota</taxon>
        <taxon>Metazoa</taxon>
        <taxon>Chordata</taxon>
        <taxon>Craniata</taxon>
        <taxon>Vertebrata</taxon>
        <taxon>Euteleostomi</taxon>
        <taxon>Mammalia</taxon>
        <taxon>Eutheria</taxon>
        <taxon>Laurasiatheria</taxon>
        <taxon>Artiodactyla</taxon>
        <taxon>Tylopoda</taxon>
        <taxon>Camelidae</taxon>
        <taxon>Camelus</taxon>
    </lineage>
</organism>
<evidence type="ECO:0000256" key="8">
    <source>
        <dbReference type="ARBA" id="ARBA00023136"/>
    </source>
</evidence>
<evidence type="ECO:0000256" key="10">
    <source>
        <dbReference type="ARBA" id="ARBA00023273"/>
    </source>
</evidence>
<keyword evidence="4" id="KW-1003">Cell membrane</keyword>
<dbReference type="InterPro" id="IPR026501">
    <property type="entry name" value="Limbin/EVC"/>
</dbReference>
<dbReference type="AlphaFoldDB" id="A0A9W3H932"/>
<comment type="subcellular location">
    <subcellularLocation>
        <location evidence="2">Cell membrane</location>
        <topology evidence="2">Single-pass membrane protein</topology>
    </subcellularLocation>
    <subcellularLocation>
        <location evidence="3">Cell projection</location>
        <location evidence="3">Cilium membrane</location>
    </subcellularLocation>
    <subcellularLocation>
        <location evidence="1">Cytoplasm</location>
        <location evidence="1">Cytoskeleton</location>
        <location evidence="1">Cilium basal body</location>
    </subcellularLocation>
</comment>
<evidence type="ECO:0000256" key="6">
    <source>
        <dbReference type="ARBA" id="ARBA00022692"/>
    </source>
</evidence>
<keyword evidence="6" id="KW-0812">Transmembrane</keyword>